<dbReference type="Gene3D" id="3.90.79.10">
    <property type="entry name" value="Nucleoside Triphosphate Pyrophosphohydrolase"/>
    <property type="match status" value="1"/>
</dbReference>
<dbReference type="GO" id="GO:0016787">
    <property type="term" value="F:hydrolase activity"/>
    <property type="evidence" value="ECO:0007669"/>
    <property type="project" value="UniProtKB-KW"/>
</dbReference>
<sequence>MLKYTICFIRQGDNILLINREKPSWMGSWNGVGGKLEKGETPEECILREVLEETSIRLQNVEYKGVVTWVKDGIFSGGMYAFVADIPKNFSYITPRKVREGILDWKNISWILDSKNTGVALNLPMFLPKMLNENNKYEHICVFEEDRLLKVKSISLNSNYGYGQAN</sequence>
<feature type="domain" description="Nudix hydrolase" evidence="4">
    <location>
        <begin position="1"/>
        <end position="127"/>
    </location>
</feature>
<dbReference type="EMBL" id="CP035282">
    <property type="protein sequence ID" value="QAT62521.1"/>
    <property type="molecule type" value="Genomic_DNA"/>
</dbReference>
<dbReference type="SUPFAM" id="SSF55811">
    <property type="entry name" value="Nudix"/>
    <property type="match status" value="1"/>
</dbReference>
<dbReference type="InterPro" id="IPR000086">
    <property type="entry name" value="NUDIX_hydrolase_dom"/>
</dbReference>
<name>A0A410QEU4_9FIRM</name>
<evidence type="ECO:0000313" key="5">
    <source>
        <dbReference type="EMBL" id="QAT62521.1"/>
    </source>
</evidence>
<dbReference type="CDD" id="cd18886">
    <property type="entry name" value="NUDIX_MutT_Nudt1"/>
    <property type="match status" value="1"/>
</dbReference>
<dbReference type="InterPro" id="IPR015797">
    <property type="entry name" value="NUDIX_hydrolase-like_dom_sf"/>
</dbReference>
<proteinExistence type="predicted"/>
<dbReference type="AlphaFoldDB" id="A0A410QEU4"/>
<evidence type="ECO:0000259" key="4">
    <source>
        <dbReference type="PROSITE" id="PS51462"/>
    </source>
</evidence>
<comment type="cofactor">
    <cofactor evidence="1">
        <name>Mg(2+)</name>
        <dbReference type="ChEBI" id="CHEBI:18420"/>
    </cofactor>
</comment>
<gene>
    <name evidence="5" type="ORF">EQM13_13575</name>
</gene>
<dbReference type="PROSITE" id="PS51462">
    <property type="entry name" value="NUDIX"/>
    <property type="match status" value="1"/>
</dbReference>
<protein>
    <submittedName>
        <fullName evidence="5">8-oxo-dGTP diphosphatase</fullName>
    </submittedName>
</protein>
<keyword evidence="6" id="KW-1185">Reference proteome</keyword>
<evidence type="ECO:0000313" key="6">
    <source>
        <dbReference type="Proteomes" id="UP000287969"/>
    </source>
</evidence>
<dbReference type="PANTHER" id="PTHR43222">
    <property type="entry name" value="NUDIX HYDROLASE 23"/>
    <property type="match status" value="1"/>
</dbReference>
<evidence type="ECO:0000256" key="3">
    <source>
        <dbReference type="ARBA" id="ARBA00022842"/>
    </source>
</evidence>
<reference evidence="6" key="1">
    <citation type="submission" date="2019-01" db="EMBL/GenBank/DDBJ databases">
        <title>Draft genomes of a novel of Sporanaerobacter strains.</title>
        <authorList>
            <person name="Ma S."/>
        </authorList>
    </citation>
    <scope>NUCLEOTIDE SEQUENCE [LARGE SCALE GENOMIC DNA]</scope>
    <source>
        <strain evidence="6">NJN-17</strain>
    </source>
</reference>
<dbReference type="KEGG" id="spoa:EQM13_13575"/>
<organism evidence="5 6">
    <name type="scientific">Acidilutibacter cellobiosedens</name>
    <dbReference type="NCBI Taxonomy" id="2507161"/>
    <lineage>
        <taxon>Bacteria</taxon>
        <taxon>Bacillati</taxon>
        <taxon>Bacillota</taxon>
        <taxon>Tissierellia</taxon>
        <taxon>Tissierellales</taxon>
        <taxon>Acidilutibacteraceae</taxon>
        <taxon>Acidilutibacter</taxon>
    </lineage>
</organism>
<dbReference type="PANTHER" id="PTHR43222:SF2">
    <property type="entry name" value="NUDIX HYDROLASE 23, CHLOROPLASTIC"/>
    <property type="match status" value="1"/>
</dbReference>
<accession>A0A410QEU4</accession>
<keyword evidence="3" id="KW-0460">Magnesium</keyword>
<dbReference type="RefSeq" id="WP_071140917.1">
    <property type="nucleotide sequence ID" value="NZ_CP035282.1"/>
</dbReference>
<dbReference type="OrthoDB" id="9810449at2"/>
<evidence type="ECO:0000256" key="1">
    <source>
        <dbReference type="ARBA" id="ARBA00001946"/>
    </source>
</evidence>
<dbReference type="Proteomes" id="UP000287969">
    <property type="component" value="Chromosome"/>
</dbReference>
<evidence type="ECO:0000256" key="2">
    <source>
        <dbReference type="ARBA" id="ARBA00022801"/>
    </source>
</evidence>
<keyword evidence="2" id="KW-0378">Hydrolase</keyword>
<dbReference type="Pfam" id="PF00293">
    <property type="entry name" value="NUDIX"/>
    <property type="match status" value="1"/>
</dbReference>
<dbReference type="InterPro" id="IPR020476">
    <property type="entry name" value="Nudix_hydrolase"/>
</dbReference>
<dbReference type="PRINTS" id="PR00502">
    <property type="entry name" value="NUDIXFAMILY"/>
</dbReference>